<dbReference type="GO" id="GO:0003955">
    <property type="term" value="F:NAD(P)H dehydrogenase (quinone) activity"/>
    <property type="evidence" value="ECO:0007669"/>
    <property type="project" value="TreeGrafter"/>
</dbReference>
<dbReference type="Proteomes" id="UP000050969">
    <property type="component" value="Unassembled WGS sequence"/>
</dbReference>
<evidence type="ECO:0000313" key="4">
    <source>
        <dbReference type="Proteomes" id="UP000050969"/>
    </source>
</evidence>
<dbReference type="EMBL" id="JQCE01000064">
    <property type="protein sequence ID" value="KRO15516.1"/>
    <property type="molecule type" value="Genomic_DNA"/>
</dbReference>
<reference evidence="3 4" key="1">
    <citation type="journal article" date="2015" name="Genome Announc.">
        <title>Expanding the biotechnology potential of lactobacilli through comparative genomics of 213 strains and associated genera.</title>
        <authorList>
            <person name="Sun Z."/>
            <person name="Harris H.M."/>
            <person name="McCann A."/>
            <person name="Guo C."/>
            <person name="Argimon S."/>
            <person name="Zhang W."/>
            <person name="Yang X."/>
            <person name="Jeffery I.B."/>
            <person name="Cooney J.C."/>
            <person name="Kagawa T.F."/>
            <person name="Liu W."/>
            <person name="Song Y."/>
            <person name="Salvetti E."/>
            <person name="Wrobel A."/>
            <person name="Rasinkangas P."/>
            <person name="Parkhill J."/>
            <person name="Rea M.C."/>
            <person name="O'Sullivan O."/>
            <person name="Ritari J."/>
            <person name="Douillard F.P."/>
            <person name="Paul Ross R."/>
            <person name="Yang R."/>
            <person name="Briner A.E."/>
            <person name="Felis G.E."/>
            <person name="de Vos W.M."/>
            <person name="Barrangou R."/>
            <person name="Klaenhammer T.R."/>
            <person name="Caufield P.W."/>
            <person name="Cui Y."/>
            <person name="Zhang H."/>
            <person name="O'Toole P.W."/>
        </authorList>
    </citation>
    <scope>NUCLEOTIDE SEQUENCE [LARGE SCALE GENOMIC DNA]</scope>
    <source>
        <strain evidence="3 4">DSM 24301</strain>
    </source>
</reference>
<dbReference type="InterPro" id="IPR029039">
    <property type="entry name" value="Flavoprotein-like_sf"/>
</dbReference>
<keyword evidence="4" id="KW-1185">Reference proteome</keyword>
<name>A0A0R2MRX5_9LACO</name>
<dbReference type="GO" id="GO:0009055">
    <property type="term" value="F:electron transfer activity"/>
    <property type="evidence" value="ECO:0007669"/>
    <property type="project" value="TreeGrafter"/>
</dbReference>
<feature type="domain" description="Flavodoxin-like fold" evidence="2">
    <location>
        <begin position="1"/>
        <end position="166"/>
    </location>
</feature>
<organism evidence="3 4">
    <name type="scientific">Lacticaseibacillus saniviri JCM 17471 = DSM 24301</name>
    <dbReference type="NCBI Taxonomy" id="1293598"/>
    <lineage>
        <taxon>Bacteria</taxon>
        <taxon>Bacillati</taxon>
        <taxon>Bacillota</taxon>
        <taxon>Bacilli</taxon>
        <taxon>Lactobacillales</taxon>
        <taxon>Lactobacillaceae</taxon>
        <taxon>Lacticaseibacillus</taxon>
    </lineage>
</organism>
<dbReference type="PANTHER" id="PTHR47307:SF1">
    <property type="entry name" value="GLUTATHIONE-REGULATED POTASSIUM-EFFLUX SYSTEM ANCILLARY PROTEIN KEFG"/>
    <property type="match status" value="1"/>
</dbReference>
<dbReference type="InterPro" id="IPR003680">
    <property type="entry name" value="Flavodoxin_fold"/>
</dbReference>
<proteinExistence type="predicted"/>
<dbReference type="OrthoDB" id="9798454at2"/>
<dbReference type="PATRIC" id="fig|1293598.4.peg.2385"/>
<protein>
    <submittedName>
        <fullName evidence="3">NADPH dehydrogenase</fullName>
    </submittedName>
</protein>
<dbReference type="Gene3D" id="3.40.50.360">
    <property type="match status" value="1"/>
</dbReference>
<evidence type="ECO:0000256" key="1">
    <source>
        <dbReference type="ARBA" id="ARBA00023002"/>
    </source>
</evidence>
<keyword evidence="1" id="KW-0560">Oxidoreductase</keyword>
<gene>
    <name evidence="3" type="ORF">IV56_GL002284</name>
</gene>
<dbReference type="SUPFAM" id="SSF52218">
    <property type="entry name" value="Flavoproteins"/>
    <property type="match status" value="1"/>
</dbReference>
<dbReference type="STRING" id="1293598.IV56_GL002284"/>
<dbReference type="GO" id="GO:0010181">
    <property type="term" value="F:FMN binding"/>
    <property type="evidence" value="ECO:0007669"/>
    <property type="project" value="TreeGrafter"/>
</dbReference>
<dbReference type="RefSeq" id="WP_054776643.1">
    <property type="nucleotide sequence ID" value="NZ_BBBX01000002.1"/>
</dbReference>
<sequence length="225" mass="25790">MRTLIIVSHPKLEQSNTQQFLKESAAPLDDVTWYHLDAQTHFDVQTEATRIQAADRLIFQFPLYWYSAPASLKLWLDTVWLKQVAYNESGGLLQGKELGFVISFSQPLAAYQIGGAEGFSVSELLTPYRALAHKTGLTLMPPLTIPQFDYQTEAEHQALLVRYQQYLTVAHPQRFNERAEWFLTQLQSRVNSDSGQLLVDQLMERQEQLERLQMTLGELKTGESE</sequence>
<dbReference type="PANTHER" id="PTHR47307">
    <property type="entry name" value="GLUTATHIONE-REGULATED POTASSIUM-EFFLUX SYSTEM ANCILLARY PROTEIN KEFG"/>
    <property type="match status" value="1"/>
</dbReference>
<dbReference type="AlphaFoldDB" id="A0A0R2MRX5"/>
<evidence type="ECO:0000313" key="3">
    <source>
        <dbReference type="EMBL" id="KRO15516.1"/>
    </source>
</evidence>
<accession>A0A0R2MRX5</accession>
<dbReference type="InterPro" id="IPR046980">
    <property type="entry name" value="KefG/KefF"/>
</dbReference>
<comment type="caution">
    <text evidence="3">The sequence shown here is derived from an EMBL/GenBank/DDBJ whole genome shotgun (WGS) entry which is preliminary data.</text>
</comment>
<evidence type="ECO:0000259" key="2">
    <source>
        <dbReference type="Pfam" id="PF02525"/>
    </source>
</evidence>
<dbReference type="Pfam" id="PF02525">
    <property type="entry name" value="Flavodoxin_2"/>
    <property type="match status" value="1"/>
</dbReference>